<sequence>MEGARQLQGWRRRPSWRCTLLTQACLCIALYAAFNIGSLRAPRSGEESGGHVTGGSRYQDLYFMSVGGGARPLQQQAQLLWQMENVARKYRAAFIVNLSELGDNDPLTYNASFNFPSLKVPWYAIPLLKEVHHSTAYCILWESMLSETLVS</sequence>
<reference evidence="1" key="1">
    <citation type="submission" date="2017-07" db="EMBL/GenBank/DDBJ databases">
        <title>Taro Niue Genome Assembly and Annotation.</title>
        <authorList>
            <person name="Atibalentja N."/>
            <person name="Keating K."/>
            <person name="Fields C.J."/>
        </authorList>
    </citation>
    <scope>NUCLEOTIDE SEQUENCE</scope>
    <source>
        <strain evidence="1">Niue_2</strain>
        <tissue evidence="1">Leaf</tissue>
    </source>
</reference>
<name>A0A843VLQ5_COLES</name>
<proteinExistence type="predicted"/>
<organism evidence="1 2">
    <name type="scientific">Colocasia esculenta</name>
    <name type="common">Wild taro</name>
    <name type="synonym">Arum esculentum</name>
    <dbReference type="NCBI Taxonomy" id="4460"/>
    <lineage>
        <taxon>Eukaryota</taxon>
        <taxon>Viridiplantae</taxon>
        <taxon>Streptophyta</taxon>
        <taxon>Embryophyta</taxon>
        <taxon>Tracheophyta</taxon>
        <taxon>Spermatophyta</taxon>
        <taxon>Magnoliopsida</taxon>
        <taxon>Liliopsida</taxon>
        <taxon>Araceae</taxon>
        <taxon>Aroideae</taxon>
        <taxon>Colocasieae</taxon>
        <taxon>Colocasia</taxon>
    </lineage>
</organism>
<accession>A0A843VLQ5</accession>
<evidence type="ECO:0000313" key="1">
    <source>
        <dbReference type="EMBL" id="MQL96885.1"/>
    </source>
</evidence>
<gene>
    <name evidence="1" type="ORF">Taro_029568</name>
</gene>
<keyword evidence="2" id="KW-1185">Reference proteome</keyword>
<dbReference type="OrthoDB" id="411211at2759"/>
<comment type="caution">
    <text evidence="1">The sequence shown here is derived from an EMBL/GenBank/DDBJ whole genome shotgun (WGS) entry which is preliminary data.</text>
</comment>
<dbReference type="EMBL" id="NMUH01001971">
    <property type="protein sequence ID" value="MQL96885.1"/>
    <property type="molecule type" value="Genomic_DNA"/>
</dbReference>
<evidence type="ECO:0000313" key="2">
    <source>
        <dbReference type="Proteomes" id="UP000652761"/>
    </source>
</evidence>
<dbReference type="Proteomes" id="UP000652761">
    <property type="component" value="Unassembled WGS sequence"/>
</dbReference>
<dbReference type="AlphaFoldDB" id="A0A843VLQ5"/>
<protein>
    <submittedName>
        <fullName evidence="1">Uncharacterized protein</fullName>
    </submittedName>
</protein>